<feature type="compositionally biased region" description="Basic residues" evidence="1">
    <location>
        <begin position="1"/>
        <end position="13"/>
    </location>
</feature>
<keyword evidence="3" id="KW-1185">Reference proteome</keyword>
<evidence type="ECO:0000256" key="1">
    <source>
        <dbReference type="SAM" id="MobiDB-lite"/>
    </source>
</evidence>
<gene>
    <name evidence="2" type="ORF">HAX54_045102</name>
</gene>
<feature type="compositionally biased region" description="Basic and acidic residues" evidence="1">
    <location>
        <begin position="35"/>
        <end position="60"/>
    </location>
</feature>
<organism evidence="2 3">
    <name type="scientific">Datura stramonium</name>
    <name type="common">Jimsonweed</name>
    <name type="synonym">Common thornapple</name>
    <dbReference type="NCBI Taxonomy" id="4076"/>
    <lineage>
        <taxon>Eukaryota</taxon>
        <taxon>Viridiplantae</taxon>
        <taxon>Streptophyta</taxon>
        <taxon>Embryophyta</taxon>
        <taxon>Tracheophyta</taxon>
        <taxon>Spermatophyta</taxon>
        <taxon>Magnoliopsida</taxon>
        <taxon>eudicotyledons</taxon>
        <taxon>Gunneridae</taxon>
        <taxon>Pentapetalae</taxon>
        <taxon>asterids</taxon>
        <taxon>lamiids</taxon>
        <taxon>Solanales</taxon>
        <taxon>Solanaceae</taxon>
        <taxon>Solanoideae</taxon>
        <taxon>Datureae</taxon>
        <taxon>Datura</taxon>
    </lineage>
</organism>
<evidence type="ECO:0000313" key="3">
    <source>
        <dbReference type="Proteomes" id="UP000823775"/>
    </source>
</evidence>
<evidence type="ECO:0000313" key="2">
    <source>
        <dbReference type="EMBL" id="MCD7461077.1"/>
    </source>
</evidence>
<feature type="compositionally biased region" description="Polar residues" evidence="1">
    <location>
        <begin position="21"/>
        <end position="33"/>
    </location>
</feature>
<reference evidence="2 3" key="1">
    <citation type="journal article" date="2021" name="BMC Genomics">
        <title>Datura genome reveals duplications of psychoactive alkaloid biosynthetic genes and high mutation rate following tissue culture.</title>
        <authorList>
            <person name="Rajewski A."/>
            <person name="Carter-House D."/>
            <person name="Stajich J."/>
            <person name="Litt A."/>
        </authorList>
    </citation>
    <scope>NUCLEOTIDE SEQUENCE [LARGE SCALE GENOMIC DNA]</scope>
    <source>
        <strain evidence="2">AR-01</strain>
    </source>
</reference>
<proteinExistence type="predicted"/>
<feature type="region of interest" description="Disordered" evidence="1">
    <location>
        <begin position="1"/>
        <end position="100"/>
    </location>
</feature>
<protein>
    <submittedName>
        <fullName evidence="2">Uncharacterized protein</fullName>
    </submittedName>
</protein>
<dbReference type="Proteomes" id="UP000823775">
    <property type="component" value="Unassembled WGS sequence"/>
</dbReference>
<sequence>MNRFRYKNKHNKRPMFEVLRQQEQNGGDTQTGNGEELHKKMPQMEESHHSDASGKEEVLKKKPVKSKQPNQHNKDLIIWTPNNRGQLECPKRKQREHIPTPLRMVAHVKKRTKILDIQEMDGRQSSYV</sequence>
<comment type="caution">
    <text evidence="2">The sequence shown here is derived from an EMBL/GenBank/DDBJ whole genome shotgun (WGS) entry which is preliminary data.</text>
</comment>
<accession>A0ABS8SQ91</accession>
<name>A0ABS8SQ91_DATST</name>
<dbReference type="EMBL" id="JACEIK010000696">
    <property type="protein sequence ID" value="MCD7461077.1"/>
    <property type="molecule type" value="Genomic_DNA"/>
</dbReference>